<evidence type="ECO:0000313" key="2">
    <source>
        <dbReference type="EMBL" id="EFO25749.1"/>
    </source>
</evidence>
<dbReference type="OrthoDB" id="5875590at2759"/>
<sequence>MVKYVQCYHSDNNTDILTTAIINKTIMTFISVSFKLIKTSKQPTLLPCPQGCEKSSEFWFSWISISLLLSGILIAIITIKTLEEDHIDQKHALVEEIVRTDKRRIN</sequence>
<feature type="transmembrane region" description="Helical" evidence="1">
    <location>
        <begin position="59"/>
        <end position="79"/>
    </location>
</feature>
<dbReference type="GeneID" id="9940124"/>
<dbReference type="RefSeq" id="XP_003138318.1">
    <property type="nucleotide sequence ID" value="XM_003138270.1"/>
</dbReference>
<dbReference type="AlphaFoldDB" id="A0A1S0U6C3"/>
<dbReference type="InParanoid" id="A0A1S0U6C3"/>
<proteinExistence type="predicted"/>
<dbReference type="KEGG" id="loa:LOAG_02733"/>
<accession>A0A1S0U6C3</accession>
<dbReference type="OMA" id="SCWNKTA"/>
<gene>
    <name evidence="2" type="ORF">LOAG_02733</name>
</gene>
<reference evidence="2" key="1">
    <citation type="submission" date="2012-04" db="EMBL/GenBank/DDBJ databases">
        <title>The Genome Sequence of Loa loa.</title>
        <authorList>
            <consortium name="The Broad Institute Genome Sequencing Platform"/>
            <consortium name="Broad Institute Genome Sequencing Center for Infectious Disease"/>
            <person name="Nutman T.B."/>
            <person name="Fink D.L."/>
            <person name="Russ C."/>
            <person name="Young S."/>
            <person name="Zeng Q."/>
            <person name="Gargeya S."/>
            <person name="Alvarado L."/>
            <person name="Berlin A."/>
            <person name="Chapman S.B."/>
            <person name="Chen Z."/>
            <person name="Freedman E."/>
            <person name="Gellesch M."/>
            <person name="Goldberg J."/>
            <person name="Griggs A."/>
            <person name="Gujja S."/>
            <person name="Heilman E.R."/>
            <person name="Heiman D."/>
            <person name="Howarth C."/>
            <person name="Mehta T."/>
            <person name="Neiman D."/>
            <person name="Pearson M."/>
            <person name="Roberts A."/>
            <person name="Saif S."/>
            <person name="Shea T."/>
            <person name="Shenoy N."/>
            <person name="Sisk P."/>
            <person name="Stolte C."/>
            <person name="Sykes S."/>
            <person name="White J."/>
            <person name="Yandava C."/>
            <person name="Haas B."/>
            <person name="Henn M.R."/>
            <person name="Nusbaum C."/>
            <person name="Birren B."/>
        </authorList>
    </citation>
    <scope>NUCLEOTIDE SEQUENCE [LARGE SCALE GENOMIC DNA]</scope>
</reference>
<keyword evidence="1" id="KW-0812">Transmembrane</keyword>
<evidence type="ECO:0000256" key="1">
    <source>
        <dbReference type="SAM" id="Phobius"/>
    </source>
</evidence>
<name>A0A1S0U6C3_LOALO</name>
<dbReference type="CTD" id="9940124"/>
<organism evidence="2">
    <name type="scientific">Loa loa</name>
    <name type="common">Eye worm</name>
    <name type="synonym">Filaria loa</name>
    <dbReference type="NCBI Taxonomy" id="7209"/>
    <lineage>
        <taxon>Eukaryota</taxon>
        <taxon>Metazoa</taxon>
        <taxon>Ecdysozoa</taxon>
        <taxon>Nematoda</taxon>
        <taxon>Chromadorea</taxon>
        <taxon>Rhabditida</taxon>
        <taxon>Spirurina</taxon>
        <taxon>Spiruromorpha</taxon>
        <taxon>Filarioidea</taxon>
        <taxon>Onchocercidae</taxon>
        <taxon>Loa</taxon>
    </lineage>
</organism>
<keyword evidence="1" id="KW-1133">Transmembrane helix</keyword>
<keyword evidence="1" id="KW-0472">Membrane</keyword>
<dbReference type="EMBL" id="JH712122">
    <property type="protein sequence ID" value="EFO25749.1"/>
    <property type="molecule type" value="Genomic_DNA"/>
</dbReference>
<protein>
    <submittedName>
        <fullName evidence="2">Uncharacterized protein</fullName>
    </submittedName>
</protein>